<feature type="compositionally biased region" description="Low complexity" evidence="1">
    <location>
        <begin position="169"/>
        <end position="183"/>
    </location>
</feature>
<dbReference type="EMBL" id="JAULSU010000006">
    <property type="protein sequence ID" value="KAK0614531.1"/>
    <property type="molecule type" value="Genomic_DNA"/>
</dbReference>
<organism evidence="2 3">
    <name type="scientific">Immersiella caudata</name>
    <dbReference type="NCBI Taxonomy" id="314043"/>
    <lineage>
        <taxon>Eukaryota</taxon>
        <taxon>Fungi</taxon>
        <taxon>Dikarya</taxon>
        <taxon>Ascomycota</taxon>
        <taxon>Pezizomycotina</taxon>
        <taxon>Sordariomycetes</taxon>
        <taxon>Sordariomycetidae</taxon>
        <taxon>Sordariales</taxon>
        <taxon>Lasiosphaeriaceae</taxon>
        <taxon>Immersiella</taxon>
    </lineage>
</organism>
<gene>
    <name evidence="2" type="ORF">B0T14DRAFT_310012</name>
</gene>
<feature type="region of interest" description="Disordered" evidence="1">
    <location>
        <begin position="169"/>
        <end position="191"/>
    </location>
</feature>
<evidence type="ECO:0000256" key="1">
    <source>
        <dbReference type="SAM" id="MobiDB-lite"/>
    </source>
</evidence>
<dbReference type="AlphaFoldDB" id="A0AA39WFN1"/>
<name>A0AA39WFN1_9PEZI</name>
<dbReference type="Proteomes" id="UP001175000">
    <property type="component" value="Unassembled WGS sequence"/>
</dbReference>
<comment type="caution">
    <text evidence="2">The sequence shown here is derived from an EMBL/GenBank/DDBJ whole genome shotgun (WGS) entry which is preliminary data.</text>
</comment>
<reference evidence="2" key="1">
    <citation type="submission" date="2023-06" db="EMBL/GenBank/DDBJ databases">
        <title>Genome-scale phylogeny and comparative genomics of the fungal order Sordariales.</title>
        <authorList>
            <consortium name="Lawrence Berkeley National Laboratory"/>
            <person name="Hensen N."/>
            <person name="Bonometti L."/>
            <person name="Westerberg I."/>
            <person name="Brannstrom I.O."/>
            <person name="Guillou S."/>
            <person name="Cros-Aarteil S."/>
            <person name="Calhoun S."/>
            <person name="Haridas S."/>
            <person name="Kuo A."/>
            <person name="Mondo S."/>
            <person name="Pangilinan J."/>
            <person name="Riley R."/>
            <person name="Labutti K."/>
            <person name="Andreopoulos B."/>
            <person name="Lipzen A."/>
            <person name="Chen C."/>
            <person name="Yanf M."/>
            <person name="Daum C."/>
            <person name="Ng V."/>
            <person name="Clum A."/>
            <person name="Steindorff A."/>
            <person name="Ohm R."/>
            <person name="Martin F."/>
            <person name="Silar P."/>
            <person name="Natvig D."/>
            <person name="Lalanne C."/>
            <person name="Gautier V."/>
            <person name="Ament-Velasquez S.L."/>
            <person name="Kruys A."/>
            <person name="Hutchinson M.I."/>
            <person name="Powell A.J."/>
            <person name="Barry K."/>
            <person name="Miller A.N."/>
            <person name="Grigoriev I.V."/>
            <person name="Debuchy R."/>
            <person name="Gladieux P."/>
            <person name="Thoren M.H."/>
            <person name="Johannesson H."/>
        </authorList>
    </citation>
    <scope>NUCLEOTIDE SEQUENCE</scope>
    <source>
        <strain evidence="2">CBS 606.72</strain>
    </source>
</reference>
<proteinExistence type="predicted"/>
<protein>
    <submittedName>
        <fullName evidence="2">Uncharacterized protein</fullName>
    </submittedName>
</protein>
<evidence type="ECO:0000313" key="3">
    <source>
        <dbReference type="Proteomes" id="UP001175000"/>
    </source>
</evidence>
<evidence type="ECO:0000313" key="2">
    <source>
        <dbReference type="EMBL" id="KAK0614531.1"/>
    </source>
</evidence>
<keyword evidence="3" id="KW-1185">Reference proteome</keyword>
<accession>A0AA39WFN1</accession>
<sequence length="202" mass="22910">MGLCESYVDADAQEQNKKNLEIGGILGLQDLEWLRSWHIEPISSLDKSKAIYAAYDSTNWLHKSCEELISIGKQYLVLVKHLESHYHISIPQDAVQHAVHRAGLDRHMLVYLERMLRSQFDSYNNFLARQESKYSARIAEASYNDSLSMKTISYLTMVFFPSRLSRQSSRQQSSTFSSGTRQQPAAGSSHRGGGCLFSAAVW</sequence>